<dbReference type="STRING" id="106634.TVD_06630"/>
<dbReference type="RefSeq" id="WP_047251148.1">
    <property type="nucleotide sequence ID" value="NZ_CP011367.1"/>
</dbReference>
<dbReference type="AlphaFoldDB" id="A0A0G3G1G9"/>
<dbReference type="KEGG" id="tvr:TVD_06630"/>
<accession>A0A0G3G1G9</accession>
<reference evidence="1 2" key="1">
    <citation type="submission" date="2015-04" db="EMBL/GenBank/DDBJ databases">
        <title>Complete Sequence for the Genome of the Thioalkalivibrio versutus D301.</title>
        <authorList>
            <person name="Mu T."/>
            <person name="Zhou J."/>
            <person name="Xu X."/>
        </authorList>
    </citation>
    <scope>NUCLEOTIDE SEQUENCE [LARGE SCALE GENOMIC DNA]</scope>
    <source>
        <strain evidence="1 2">D301</strain>
    </source>
</reference>
<evidence type="ECO:0000313" key="1">
    <source>
        <dbReference type="EMBL" id="AKJ95055.1"/>
    </source>
</evidence>
<protein>
    <submittedName>
        <fullName evidence="1">Uncharacterized protein</fullName>
    </submittedName>
</protein>
<dbReference type="Proteomes" id="UP000064201">
    <property type="component" value="Chromosome"/>
</dbReference>
<proteinExistence type="predicted"/>
<organism evidence="1 2">
    <name type="scientific">Thioalkalivibrio versutus</name>
    <dbReference type="NCBI Taxonomy" id="106634"/>
    <lineage>
        <taxon>Bacteria</taxon>
        <taxon>Pseudomonadati</taxon>
        <taxon>Pseudomonadota</taxon>
        <taxon>Gammaproteobacteria</taxon>
        <taxon>Chromatiales</taxon>
        <taxon>Ectothiorhodospiraceae</taxon>
        <taxon>Thioalkalivibrio</taxon>
    </lineage>
</organism>
<evidence type="ECO:0000313" key="2">
    <source>
        <dbReference type="Proteomes" id="UP000064201"/>
    </source>
</evidence>
<dbReference type="EMBL" id="CP011367">
    <property type="protein sequence ID" value="AKJ95055.1"/>
    <property type="molecule type" value="Genomic_DNA"/>
</dbReference>
<keyword evidence="2" id="KW-1185">Reference proteome</keyword>
<sequence>MNGPDPISEATPATDWNREVSKRIQRLQTIERFCGHIAEGGVDDDQCLYWWAENEIRAARDFLDRLYREFGAREKGNPGSEQVLKEIDKRTLRLQAISEAASLLVDSNEVPAPVWFWISKETAAADELVGRLWQACREASGLKPVTV</sequence>
<dbReference type="PATRIC" id="fig|106634.4.peg.1356"/>
<name>A0A0G3G1G9_9GAMM</name>
<dbReference type="OrthoDB" id="5786463at2"/>
<gene>
    <name evidence="1" type="ORF">TVD_06630</name>
</gene>